<accession>A0AAD9WH55</accession>
<keyword evidence="3 6" id="KW-0597">Phosphoprotein</keyword>
<gene>
    <name evidence="10" type="ORF">QTJ16_000041</name>
</gene>
<evidence type="ECO:0000259" key="8">
    <source>
        <dbReference type="PROSITE" id="PS50109"/>
    </source>
</evidence>
<evidence type="ECO:0000256" key="1">
    <source>
        <dbReference type="ARBA" id="ARBA00000085"/>
    </source>
</evidence>
<feature type="compositionally biased region" description="Low complexity" evidence="7">
    <location>
        <begin position="281"/>
        <end position="290"/>
    </location>
</feature>
<dbReference type="Proteomes" id="UP001285354">
    <property type="component" value="Unassembled WGS sequence"/>
</dbReference>
<feature type="compositionally biased region" description="Polar residues" evidence="7">
    <location>
        <begin position="332"/>
        <end position="365"/>
    </location>
</feature>
<dbReference type="PROSITE" id="PS50109">
    <property type="entry name" value="HIS_KIN"/>
    <property type="match status" value="1"/>
</dbReference>
<dbReference type="Gene3D" id="3.30.565.10">
    <property type="entry name" value="Histidine kinase-like ATPase, C-terminal domain"/>
    <property type="match status" value="1"/>
</dbReference>
<keyword evidence="11" id="KW-1185">Reference proteome</keyword>
<evidence type="ECO:0000256" key="7">
    <source>
        <dbReference type="SAM" id="MobiDB-lite"/>
    </source>
</evidence>
<feature type="region of interest" description="Disordered" evidence="7">
    <location>
        <begin position="1335"/>
        <end position="1356"/>
    </location>
</feature>
<feature type="region of interest" description="Disordered" evidence="7">
    <location>
        <begin position="426"/>
        <end position="475"/>
    </location>
</feature>
<dbReference type="Gene3D" id="3.40.50.2300">
    <property type="match status" value="1"/>
</dbReference>
<name>A0AAD9WH55_9HELO</name>
<dbReference type="InterPro" id="IPR004358">
    <property type="entry name" value="Sig_transdc_His_kin-like_C"/>
</dbReference>
<dbReference type="Pfam" id="PF02518">
    <property type="entry name" value="HATPase_c"/>
    <property type="match status" value="1"/>
</dbReference>
<dbReference type="SUPFAM" id="SSF55874">
    <property type="entry name" value="ATPase domain of HSP90 chaperone/DNA topoisomerase II/histidine kinase"/>
    <property type="match status" value="1"/>
</dbReference>
<evidence type="ECO:0000259" key="9">
    <source>
        <dbReference type="PROSITE" id="PS50110"/>
    </source>
</evidence>
<feature type="region of interest" description="Disordered" evidence="7">
    <location>
        <begin position="28"/>
        <end position="48"/>
    </location>
</feature>
<feature type="region of interest" description="Disordered" evidence="7">
    <location>
        <begin position="326"/>
        <end position="365"/>
    </location>
</feature>
<dbReference type="Gene3D" id="1.10.287.130">
    <property type="match status" value="1"/>
</dbReference>
<dbReference type="InterPro" id="IPR003594">
    <property type="entry name" value="HATPase_dom"/>
</dbReference>
<feature type="domain" description="Histidine kinase" evidence="8">
    <location>
        <begin position="651"/>
        <end position="947"/>
    </location>
</feature>
<feature type="compositionally biased region" description="Basic and acidic residues" evidence="7">
    <location>
        <begin position="401"/>
        <end position="412"/>
    </location>
</feature>
<dbReference type="GO" id="GO:0000155">
    <property type="term" value="F:phosphorelay sensor kinase activity"/>
    <property type="evidence" value="ECO:0007669"/>
    <property type="project" value="InterPro"/>
</dbReference>
<comment type="caution">
    <text evidence="10">The sequence shown here is derived from an EMBL/GenBank/DDBJ whole genome shotgun (WGS) entry which is preliminary data.</text>
</comment>
<dbReference type="PRINTS" id="PR00344">
    <property type="entry name" value="BCTRLSENSOR"/>
</dbReference>
<feature type="compositionally biased region" description="Basic and acidic residues" evidence="7">
    <location>
        <begin position="437"/>
        <end position="450"/>
    </location>
</feature>
<comment type="catalytic activity">
    <reaction evidence="1">
        <text>ATP + protein L-histidine = ADP + protein N-phospho-L-histidine.</text>
        <dbReference type="EC" id="2.7.13.3"/>
    </reaction>
</comment>
<evidence type="ECO:0000256" key="6">
    <source>
        <dbReference type="PROSITE-ProRule" id="PRU00169"/>
    </source>
</evidence>
<dbReference type="PANTHER" id="PTHR43047">
    <property type="entry name" value="TWO-COMPONENT HISTIDINE PROTEIN KINASE"/>
    <property type="match status" value="1"/>
</dbReference>
<dbReference type="Gene3D" id="3.30.450.40">
    <property type="match status" value="1"/>
</dbReference>
<feature type="region of interest" description="Disordered" evidence="7">
    <location>
        <begin position="401"/>
        <end position="420"/>
    </location>
</feature>
<dbReference type="PANTHER" id="PTHR43047:SF72">
    <property type="entry name" value="OSMOSENSING HISTIDINE PROTEIN KINASE SLN1"/>
    <property type="match status" value="1"/>
</dbReference>
<reference evidence="10" key="1">
    <citation type="submission" date="2023-06" db="EMBL/GenBank/DDBJ databases">
        <title>Draft genome of Marssonina rosae.</title>
        <authorList>
            <person name="Cheng Q."/>
        </authorList>
    </citation>
    <scope>NUCLEOTIDE SEQUENCE</scope>
    <source>
        <strain evidence="10">R4</strain>
    </source>
</reference>
<proteinExistence type="predicted"/>
<feature type="domain" description="Response regulatory" evidence="9">
    <location>
        <begin position="1263"/>
        <end position="1416"/>
    </location>
</feature>
<dbReference type="PROSITE" id="PS50110">
    <property type="entry name" value="RESPONSE_REGULATORY"/>
    <property type="match status" value="1"/>
</dbReference>
<evidence type="ECO:0000313" key="10">
    <source>
        <dbReference type="EMBL" id="KAK2629221.1"/>
    </source>
</evidence>
<evidence type="ECO:0000256" key="2">
    <source>
        <dbReference type="ARBA" id="ARBA00012438"/>
    </source>
</evidence>
<dbReference type="CDD" id="cd17546">
    <property type="entry name" value="REC_hyHK_CKI1_RcsC-like"/>
    <property type="match status" value="1"/>
</dbReference>
<dbReference type="SMART" id="SM00387">
    <property type="entry name" value="HATPase_c"/>
    <property type="match status" value="1"/>
</dbReference>
<dbReference type="EMBL" id="JAUBYV010000001">
    <property type="protein sequence ID" value="KAK2629221.1"/>
    <property type="molecule type" value="Genomic_DNA"/>
</dbReference>
<evidence type="ECO:0000313" key="11">
    <source>
        <dbReference type="Proteomes" id="UP001285354"/>
    </source>
</evidence>
<dbReference type="EC" id="2.7.13.3" evidence="2"/>
<protein>
    <recommendedName>
        <fullName evidence="2">histidine kinase</fullName>
        <ecNumber evidence="2">2.7.13.3</ecNumber>
    </recommendedName>
</protein>
<dbReference type="GO" id="GO:0009927">
    <property type="term" value="F:histidine phosphotransfer kinase activity"/>
    <property type="evidence" value="ECO:0007669"/>
    <property type="project" value="TreeGrafter"/>
</dbReference>
<keyword evidence="5" id="KW-0418">Kinase</keyword>
<dbReference type="InterPro" id="IPR029016">
    <property type="entry name" value="GAF-like_dom_sf"/>
</dbReference>
<keyword evidence="4" id="KW-0808">Transferase</keyword>
<feature type="region of interest" description="Disordered" evidence="7">
    <location>
        <begin position="271"/>
        <end position="300"/>
    </location>
</feature>
<dbReference type="CDD" id="cd00082">
    <property type="entry name" value="HisKA"/>
    <property type="match status" value="1"/>
</dbReference>
<dbReference type="SUPFAM" id="SSF55781">
    <property type="entry name" value="GAF domain-like"/>
    <property type="match status" value="1"/>
</dbReference>
<dbReference type="InterPro" id="IPR001789">
    <property type="entry name" value="Sig_transdc_resp-reg_receiver"/>
</dbReference>
<dbReference type="SUPFAM" id="SSF52172">
    <property type="entry name" value="CheY-like"/>
    <property type="match status" value="1"/>
</dbReference>
<sequence>MAPVATTMASHLDGVTDSQRARELYKYYQPTSSAPEEPESEVTAEEEPISDIKVKSNITSSKISSPDTALTAFCQLVTWRLGVQRAMISVIDAQTQYFIAEGTKTVDLVDNNKHATGDDIWIGCAAVKKAGRLCERTIAVKPTEGRYPYFVVDDLSKDERFSSLPFVTGSPFMRFYAGVPLITKRGIPIGSLFVVDDRVGHGLSQDKAHFMGTMAVTIMRHMEMTREVEEHRRGMKMSRGLASFVEGRAELAEAEVEVEDNEGTKIVGQFETEPSIRTSRSKGSVRSSVSQLGPATVEGKEREYAASLSTTEQAIFAASEEGVLRSRPALEAQSQQTSYETSITISSPNDPNDKATSPTDPNSESTAMKVLFSRAANLIREAFEVDGGCVFYDAQKGIGSEKAHRQGPHEDENSCTESVTDSLAEMGTGLQGSDTDTCPRDVYSDEESRKPSAPTSSLPGGGSVEIGDSAFSHTTSTAPKPCDLLGFSTADAASINADPVPGPEAFKALEEKTLMLLLTRYPRGKLWNFDSDGAVSSSSGDETQKPLSVDPLKRSKEVRQRNVKNKQSKSVAKILLRYFPGVRQLLFVPLWNAGSSRWLSACFAWSTEPTRILSKQSELAFLSAFGNSVMAEWSRIDTEIADQKKTDFIGSISHELRSPLHGILASAEFLEENTTGWERGLVETIDSCGRTLLDTINHILDYSKINHFEKNWRKNKGRPRGFTGKPGGSLTLQQSDLPMLNLFQALDIAVLAEEVVDSVFAGHVFQHTTAQSFDQVAEARGKMADATKSPGDNSMSQKIQLSEVVVIIDVDCHNYHFTTQPGALRRLIMNLLGNALKYTSHGYVKISLSATDMDGFSIAAEGSSAGSDHVPRSMIQLIVEDTGRGISPDFLRSKLFMPFAQENSLSSGTGLGLSIVRKIVSLLEGDITIDSEVGRGTRVKVTLPLLRDMPRTVSSAASSSTQRSIMSVARDTDATIQHLQTQATGYRASLHNFDLETNDPVLRDMNRLLQNSITTFLVKWYGMRIVPLGQNCEIIISNEATPTMLETLITSYTKSPKSKTPAIVVLSSHSTRFDRSTHTSTASLSFIAKPVGPLKLAKAISQCLPGAPFVPTPRPEAHSSESSDLSAVFEELSMSPRGGEVLDNTRMATDSANARKAIESPTPGAVADKGAEFPFPDTKEEKGEGLTPPRTGMAENKASPTSKVKAIPRPAIPPRTSSTEKAPLSIFANSKPLLAPSALTQQPALAFQPVPDPKSKVKLESPTLLLVDDNQINIRLLSTYLTRRNYNVVHQAMDGLQAVNMVEARPQGYDIIFMDITMPVLDGFGATKLIRSIEDRRRKGSPAPAGDTVSPLSGGRYDHLKSTGEVGGKGPAALVIAFTGRSSIEDQNEAARVGIDLFMTKPVAFKEVGKICDNWAANRARGS</sequence>
<dbReference type="InterPro" id="IPR011006">
    <property type="entry name" value="CheY-like_superfamily"/>
</dbReference>
<feature type="compositionally biased region" description="Acidic residues" evidence="7">
    <location>
        <begin position="36"/>
        <end position="48"/>
    </location>
</feature>
<dbReference type="SUPFAM" id="SSF47384">
    <property type="entry name" value="Homodimeric domain of signal transducing histidine kinase"/>
    <property type="match status" value="1"/>
</dbReference>
<dbReference type="InterPro" id="IPR036890">
    <property type="entry name" value="HATPase_C_sf"/>
</dbReference>
<organism evidence="10 11">
    <name type="scientific">Diplocarpon rosae</name>
    <dbReference type="NCBI Taxonomy" id="946125"/>
    <lineage>
        <taxon>Eukaryota</taxon>
        <taxon>Fungi</taxon>
        <taxon>Dikarya</taxon>
        <taxon>Ascomycota</taxon>
        <taxon>Pezizomycotina</taxon>
        <taxon>Leotiomycetes</taxon>
        <taxon>Helotiales</taxon>
        <taxon>Drepanopezizaceae</taxon>
        <taxon>Diplocarpon</taxon>
    </lineage>
</organism>
<dbReference type="InterPro" id="IPR036097">
    <property type="entry name" value="HisK_dim/P_sf"/>
</dbReference>
<dbReference type="InterPro" id="IPR003661">
    <property type="entry name" value="HisK_dim/P_dom"/>
</dbReference>
<dbReference type="FunFam" id="1.10.287.130:FF:000023">
    <property type="entry name" value="Sensor histidine kinase/response regulator, putative"/>
    <property type="match status" value="1"/>
</dbReference>
<feature type="modified residue" description="4-aspartylphosphate" evidence="6">
    <location>
        <position position="1315"/>
    </location>
</feature>
<dbReference type="InterPro" id="IPR005467">
    <property type="entry name" value="His_kinase_dom"/>
</dbReference>
<evidence type="ECO:0000256" key="4">
    <source>
        <dbReference type="ARBA" id="ARBA00022679"/>
    </source>
</evidence>
<dbReference type="FunFam" id="3.30.450.40:FF:000083">
    <property type="entry name" value="Sensor histidine kinase/response regulator, putative (AFU_orthologue AFUA_4G00660)"/>
    <property type="match status" value="1"/>
</dbReference>
<dbReference type="Pfam" id="PF00512">
    <property type="entry name" value="HisKA"/>
    <property type="match status" value="1"/>
</dbReference>
<evidence type="ECO:0000256" key="5">
    <source>
        <dbReference type="ARBA" id="ARBA00022777"/>
    </source>
</evidence>
<dbReference type="GO" id="GO:0005886">
    <property type="term" value="C:plasma membrane"/>
    <property type="evidence" value="ECO:0007669"/>
    <property type="project" value="TreeGrafter"/>
</dbReference>
<dbReference type="SMART" id="SM00388">
    <property type="entry name" value="HisKA"/>
    <property type="match status" value="1"/>
</dbReference>
<dbReference type="Pfam" id="PF00072">
    <property type="entry name" value="Response_reg"/>
    <property type="match status" value="1"/>
</dbReference>
<evidence type="ECO:0000256" key="3">
    <source>
        <dbReference type="ARBA" id="ARBA00022553"/>
    </source>
</evidence>
<dbReference type="SMART" id="SM00448">
    <property type="entry name" value="REC"/>
    <property type="match status" value="1"/>
</dbReference>
<feature type="region of interest" description="Disordered" evidence="7">
    <location>
        <begin position="1156"/>
        <end position="1220"/>
    </location>
</feature>